<protein>
    <submittedName>
        <fullName evidence="1">Uncharacterized protein</fullName>
    </submittedName>
</protein>
<gene>
    <name evidence="1" type="ORF">A2763_04705</name>
</gene>
<comment type="caution">
    <text evidence="1">The sequence shown here is derived from an EMBL/GenBank/DDBJ whole genome shotgun (WGS) entry which is preliminary data.</text>
</comment>
<evidence type="ECO:0000313" key="1">
    <source>
        <dbReference type="EMBL" id="OGG50249.1"/>
    </source>
</evidence>
<name>A0A1F6CLY7_9BACT</name>
<reference evidence="1 2" key="1">
    <citation type="journal article" date="2016" name="Nat. Commun.">
        <title>Thousands of microbial genomes shed light on interconnected biogeochemical processes in an aquifer system.</title>
        <authorList>
            <person name="Anantharaman K."/>
            <person name="Brown C.T."/>
            <person name="Hug L.A."/>
            <person name="Sharon I."/>
            <person name="Castelle C.J."/>
            <person name="Probst A.J."/>
            <person name="Thomas B.C."/>
            <person name="Singh A."/>
            <person name="Wilkins M.J."/>
            <person name="Karaoz U."/>
            <person name="Brodie E.L."/>
            <person name="Williams K.H."/>
            <person name="Hubbard S.S."/>
            <person name="Banfield J.F."/>
        </authorList>
    </citation>
    <scope>NUCLEOTIDE SEQUENCE [LARGE SCALE GENOMIC DNA]</scope>
</reference>
<organism evidence="1 2">
    <name type="scientific">Candidatus Kaiserbacteria bacterium RIFCSPHIGHO2_01_FULL_54_36</name>
    <dbReference type="NCBI Taxonomy" id="1798482"/>
    <lineage>
        <taxon>Bacteria</taxon>
        <taxon>Candidatus Kaiseribacteriota</taxon>
    </lineage>
</organism>
<dbReference type="Proteomes" id="UP000178370">
    <property type="component" value="Unassembled WGS sequence"/>
</dbReference>
<accession>A0A1F6CLY7</accession>
<dbReference type="EMBL" id="MFKV01000016">
    <property type="protein sequence ID" value="OGG50249.1"/>
    <property type="molecule type" value="Genomic_DNA"/>
</dbReference>
<dbReference type="AlphaFoldDB" id="A0A1F6CLY7"/>
<evidence type="ECO:0000313" key="2">
    <source>
        <dbReference type="Proteomes" id="UP000178370"/>
    </source>
</evidence>
<proteinExistence type="predicted"/>
<dbReference type="STRING" id="1798482.A2763_04705"/>
<sequence>MAECSKRRIREDHMDVMIEILKAVDVVQARLNQEYLNGLIKDEIDRKVEYAKEHDSVSGPTYTAGKAIRALAIGLVLDAWRKVMNGRDHSVGRMIHSYAEIGIPRDMAWNIIDAWTEPPTTKK</sequence>